<dbReference type="AlphaFoldDB" id="A0ABC8S0Q9"/>
<dbReference type="Pfam" id="PF02362">
    <property type="entry name" value="B3"/>
    <property type="match status" value="2"/>
</dbReference>
<gene>
    <name evidence="7" type="ORF">ILEXP_LOCUS18977</name>
</gene>
<keyword evidence="3" id="KW-0238">DNA-binding</keyword>
<comment type="subcellular location">
    <subcellularLocation>
        <location evidence="1">Nucleus</location>
    </subcellularLocation>
</comment>
<protein>
    <recommendedName>
        <fullName evidence="6">TF-B3 domain-containing protein</fullName>
    </recommendedName>
</protein>
<dbReference type="SMART" id="SM01019">
    <property type="entry name" value="B3"/>
    <property type="match status" value="2"/>
</dbReference>
<dbReference type="Gene3D" id="2.40.330.10">
    <property type="entry name" value="DNA-binding pseudobarrel domain"/>
    <property type="match status" value="2"/>
</dbReference>
<keyword evidence="5" id="KW-0539">Nucleus</keyword>
<organism evidence="7 8">
    <name type="scientific">Ilex paraguariensis</name>
    <name type="common">yerba mate</name>
    <dbReference type="NCBI Taxonomy" id="185542"/>
    <lineage>
        <taxon>Eukaryota</taxon>
        <taxon>Viridiplantae</taxon>
        <taxon>Streptophyta</taxon>
        <taxon>Embryophyta</taxon>
        <taxon>Tracheophyta</taxon>
        <taxon>Spermatophyta</taxon>
        <taxon>Magnoliopsida</taxon>
        <taxon>eudicotyledons</taxon>
        <taxon>Gunneridae</taxon>
        <taxon>Pentapetalae</taxon>
        <taxon>asterids</taxon>
        <taxon>campanulids</taxon>
        <taxon>Aquifoliales</taxon>
        <taxon>Aquifoliaceae</taxon>
        <taxon>Ilex</taxon>
    </lineage>
</organism>
<dbReference type="GO" id="GO:0003677">
    <property type="term" value="F:DNA binding"/>
    <property type="evidence" value="ECO:0007669"/>
    <property type="project" value="UniProtKB-KW"/>
</dbReference>
<accession>A0ABC8S0Q9</accession>
<keyword evidence="2" id="KW-0805">Transcription regulation</keyword>
<feature type="domain" description="TF-B3" evidence="6">
    <location>
        <begin position="299"/>
        <end position="393"/>
    </location>
</feature>
<comment type="caution">
    <text evidence="7">The sequence shown here is derived from an EMBL/GenBank/DDBJ whole genome shotgun (WGS) entry which is preliminary data.</text>
</comment>
<dbReference type="Proteomes" id="UP001642360">
    <property type="component" value="Unassembled WGS sequence"/>
</dbReference>
<keyword evidence="8" id="KW-1185">Reference proteome</keyword>
<dbReference type="PANTHER" id="PTHR31391">
    <property type="entry name" value="B3 DOMAIN-CONTAINING PROTEIN OS11G0197600-RELATED"/>
    <property type="match status" value="1"/>
</dbReference>
<evidence type="ECO:0000313" key="8">
    <source>
        <dbReference type="Proteomes" id="UP001642360"/>
    </source>
</evidence>
<dbReference type="InterPro" id="IPR044837">
    <property type="entry name" value="REM16-like"/>
</dbReference>
<evidence type="ECO:0000256" key="3">
    <source>
        <dbReference type="ARBA" id="ARBA00023125"/>
    </source>
</evidence>
<dbReference type="InterPro" id="IPR003340">
    <property type="entry name" value="B3_DNA-bd"/>
</dbReference>
<evidence type="ECO:0000313" key="7">
    <source>
        <dbReference type="EMBL" id="CAK9150826.1"/>
    </source>
</evidence>
<evidence type="ECO:0000259" key="6">
    <source>
        <dbReference type="PROSITE" id="PS50863"/>
    </source>
</evidence>
<reference evidence="7 8" key="1">
    <citation type="submission" date="2024-02" db="EMBL/GenBank/DDBJ databases">
        <authorList>
            <person name="Vignale AGUSTIN F."/>
            <person name="Sosa J E."/>
            <person name="Modenutti C."/>
        </authorList>
    </citation>
    <scope>NUCLEOTIDE SEQUENCE [LARGE SCALE GENOMIC DNA]</scope>
</reference>
<dbReference type="SUPFAM" id="SSF101936">
    <property type="entry name" value="DNA-binding pseudobarrel domain"/>
    <property type="match status" value="2"/>
</dbReference>
<dbReference type="InterPro" id="IPR015300">
    <property type="entry name" value="DNA-bd_pseudobarrel_sf"/>
</dbReference>
<dbReference type="CDD" id="cd10017">
    <property type="entry name" value="B3_DNA"/>
    <property type="match status" value="2"/>
</dbReference>
<keyword evidence="4" id="KW-0804">Transcription</keyword>
<dbReference type="GO" id="GO:0005634">
    <property type="term" value="C:nucleus"/>
    <property type="evidence" value="ECO:0007669"/>
    <property type="project" value="UniProtKB-SubCell"/>
</dbReference>
<evidence type="ECO:0000256" key="2">
    <source>
        <dbReference type="ARBA" id="ARBA00023015"/>
    </source>
</evidence>
<dbReference type="EMBL" id="CAUOFW020002059">
    <property type="protein sequence ID" value="CAK9150826.1"/>
    <property type="molecule type" value="Genomic_DNA"/>
</dbReference>
<evidence type="ECO:0000256" key="4">
    <source>
        <dbReference type="ARBA" id="ARBA00023163"/>
    </source>
</evidence>
<proteinExistence type="predicted"/>
<evidence type="ECO:0000256" key="5">
    <source>
        <dbReference type="ARBA" id="ARBA00023242"/>
    </source>
</evidence>
<feature type="domain" description="TF-B3" evidence="6">
    <location>
        <begin position="19"/>
        <end position="112"/>
    </location>
</feature>
<dbReference type="PANTHER" id="PTHR31391:SF106">
    <property type="entry name" value="B3 DOMAIN-CONTAINING PROTEIN OS01G0723500"/>
    <property type="match status" value="1"/>
</dbReference>
<dbReference type="PROSITE" id="PS50863">
    <property type="entry name" value="B3"/>
    <property type="match status" value="2"/>
</dbReference>
<evidence type="ECO:0000256" key="1">
    <source>
        <dbReference type="ARBA" id="ARBA00004123"/>
    </source>
</evidence>
<sequence length="396" mass="45973">MEKRRLKNEENSLISDYRPAFFKIIFADRISEQLRIPPHFVKYISEEGTQEATLKGPSGDHWPVKLFRSVNGMFLQDGWQEFLRENFLGNNEFLLFRYNGNMCFDVKIFNKNGCERTDVSSTPLCQGSVFPDGKRKRGRPRKYPVGNLDCHQPTYEKGPDQHLLHPPSNNLEGFTVEGIHRKIKTEEMNLHFLDTDSSSEEFERKNAQRNINSNEQKLPNFSIREPMAEEGRETIPNFSIRDPPAEGRATKTNFSIREPLAVEGRAIIPNLSIMKPPAEERKARIWKTFESFTSKFPYFKICLKEYSVDRVYVQPIPTSFSELHLPKSKLEIVLRNSEGKSWTVNTVLTARKTHAFVGEWRAFVRDNLLKQDDCCIFELVGKEEMQVHIFKSGMEV</sequence>
<name>A0ABC8S0Q9_9AQUA</name>